<dbReference type="GO" id="GO:0008745">
    <property type="term" value="F:N-acetylmuramoyl-L-alanine amidase activity"/>
    <property type="evidence" value="ECO:0007669"/>
    <property type="project" value="UniProtKB-EC"/>
</dbReference>
<dbReference type="GO" id="GO:0009254">
    <property type="term" value="P:peptidoglycan turnover"/>
    <property type="evidence" value="ECO:0007669"/>
    <property type="project" value="TreeGrafter"/>
</dbReference>
<evidence type="ECO:0000256" key="3">
    <source>
        <dbReference type="ARBA" id="ARBA00022801"/>
    </source>
</evidence>
<dbReference type="InterPro" id="IPR036505">
    <property type="entry name" value="Amidase/PGRP_sf"/>
</dbReference>
<keyword evidence="4" id="KW-0961">Cell wall biogenesis/degradation</keyword>
<dbReference type="Proteomes" id="UP000198281">
    <property type="component" value="Unassembled WGS sequence"/>
</dbReference>
<dbReference type="PROSITE" id="PS51781">
    <property type="entry name" value="SH3B"/>
    <property type="match status" value="1"/>
</dbReference>
<name>A0A239CI19_9SPHN</name>
<dbReference type="GO" id="GO:0009253">
    <property type="term" value="P:peptidoglycan catabolic process"/>
    <property type="evidence" value="ECO:0007669"/>
    <property type="project" value="InterPro"/>
</dbReference>
<proteinExistence type="predicted"/>
<dbReference type="RefSeq" id="WP_089218197.1">
    <property type="nucleotide sequence ID" value="NZ_FZOS01000002.1"/>
</dbReference>
<gene>
    <name evidence="6" type="ORF">SAMN06295912_102202</name>
</gene>
<feature type="domain" description="SH3b" evidence="5">
    <location>
        <begin position="203"/>
        <end position="268"/>
    </location>
</feature>
<evidence type="ECO:0000313" key="7">
    <source>
        <dbReference type="Proteomes" id="UP000198281"/>
    </source>
</evidence>
<dbReference type="EC" id="3.5.1.28" evidence="2"/>
<evidence type="ECO:0000259" key="5">
    <source>
        <dbReference type="PROSITE" id="PS51781"/>
    </source>
</evidence>
<dbReference type="Gene3D" id="2.30.30.40">
    <property type="entry name" value="SH3 Domains"/>
    <property type="match status" value="1"/>
</dbReference>
<reference evidence="7" key="1">
    <citation type="submission" date="2017-06" db="EMBL/GenBank/DDBJ databases">
        <authorList>
            <person name="Varghese N."/>
            <person name="Submissions S."/>
        </authorList>
    </citation>
    <scope>NUCLEOTIDE SEQUENCE [LARGE SCALE GENOMIC DNA]</scope>
    <source>
        <strain evidence="7">LNB2</strain>
    </source>
</reference>
<dbReference type="Pfam" id="PF01510">
    <property type="entry name" value="Amidase_2"/>
    <property type="match status" value="1"/>
</dbReference>
<dbReference type="EMBL" id="FZOS01000002">
    <property type="protein sequence ID" value="SNS19328.1"/>
    <property type="molecule type" value="Genomic_DNA"/>
</dbReference>
<dbReference type="CDD" id="cd06583">
    <property type="entry name" value="PGRP"/>
    <property type="match status" value="1"/>
</dbReference>
<dbReference type="Gene3D" id="3.40.80.10">
    <property type="entry name" value="Peptidoglycan recognition protein-like"/>
    <property type="match status" value="1"/>
</dbReference>
<dbReference type="SUPFAM" id="SSF55846">
    <property type="entry name" value="N-acetylmuramoyl-L-alanine amidase-like"/>
    <property type="match status" value="1"/>
</dbReference>
<evidence type="ECO:0000256" key="2">
    <source>
        <dbReference type="ARBA" id="ARBA00011901"/>
    </source>
</evidence>
<dbReference type="Pfam" id="PF08239">
    <property type="entry name" value="SH3_3"/>
    <property type="match status" value="1"/>
</dbReference>
<protein>
    <recommendedName>
        <fullName evidence="2">N-acetylmuramoyl-L-alanine amidase</fullName>
        <ecNumber evidence="2">3.5.1.28</ecNumber>
    </recommendedName>
</protein>
<evidence type="ECO:0000313" key="6">
    <source>
        <dbReference type="EMBL" id="SNS19328.1"/>
    </source>
</evidence>
<dbReference type="InterPro" id="IPR002502">
    <property type="entry name" value="Amidase_domain"/>
</dbReference>
<dbReference type="GO" id="GO:0071555">
    <property type="term" value="P:cell wall organization"/>
    <property type="evidence" value="ECO:0007669"/>
    <property type="project" value="UniProtKB-KW"/>
</dbReference>
<dbReference type="PANTHER" id="PTHR30417:SF1">
    <property type="entry name" value="N-ACETYLMURAMOYL-L-ALANINE AMIDASE AMID"/>
    <property type="match status" value="1"/>
</dbReference>
<organism evidence="6 7">
    <name type="scientific">Edaphosphingomonas laterariae</name>
    <dbReference type="NCBI Taxonomy" id="861865"/>
    <lineage>
        <taxon>Bacteria</taxon>
        <taxon>Pseudomonadati</taxon>
        <taxon>Pseudomonadota</taxon>
        <taxon>Alphaproteobacteria</taxon>
        <taxon>Sphingomonadales</taxon>
        <taxon>Rhizorhabdaceae</taxon>
        <taxon>Edaphosphingomonas</taxon>
    </lineage>
</organism>
<accession>A0A239CI19</accession>
<keyword evidence="3" id="KW-0378">Hydrolase</keyword>
<evidence type="ECO:0000256" key="4">
    <source>
        <dbReference type="ARBA" id="ARBA00023316"/>
    </source>
</evidence>
<dbReference type="PANTHER" id="PTHR30417">
    <property type="entry name" value="N-ACETYLMURAMOYL-L-ALANINE AMIDASE AMID"/>
    <property type="match status" value="1"/>
</dbReference>
<dbReference type="AlphaFoldDB" id="A0A239CI19"/>
<evidence type="ECO:0000256" key="1">
    <source>
        <dbReference type="ARBA" id="ARBA00001561"/>
    </source>
</evidence>
<sequence>MKIVDHKLEGAWRGHSPNSGGKLSAPSLLVMHYTVSGGTGPEGVTDYFLSPRAKASAHLIVGRNGKINQVVPFDVRAWHAGTSVWRGKPNCNDYSIGIEVDNWGRLARAEDGSFRSAADKVVPADRVTKLRHKHDSVDAYWEIYPEKQLAALVDATRAILDTYPSIREIVGHDDIAPIRKSDPGPAFPMSRFTGLVEGRAGGPVTRTVIASSLNARGGPGVEYDVLGTFAKGTKLAVLYDEPGLWAQVRGKLSNGNEVTAWAADQFMA</sequence>
<dbReference type="SMART" id="SM00644">
    <property type="entry name" value="Ami_2"/>
    <property type="match status" value="1"/>
</dbReference>
<comment type="catalytic activity">
    <reaction evidence="1">
        <text>Hydrolyzes the link between N-acetylmuramoyl residues and L-amino acid residues in certain cell-wall glycopeptides.</text>
        <dbReference type="EC" id="3.5.1.28"/>
    </reaction>
</comment>
<dbReference type="OrthoDB" id="9794842at2"/>
<dbReference type="InterPro" id="IPR003646">
    <property type="entry name" value="SH3-like_bac-type"/>
</dbReference>
<keyword evidence="7" id="KW-1185">Reference proteome</keyword>
<dbReference type="InterPro" id="IPR051206">
    <property type="entry name" value="NAMLAA_amidase_2"/>
</dbReference>